<dbReference type="Gene3D" id="3.30.300.30">
    <property type="match status" value="1"/>
</dbReference>
<dbReference type="SUPFAM" id="SSF56801">
    <property type="entry name" value="Acetyl-CoA synthetase-like"/>
    <property type="match status" value="1"/>
</dbReference>
<evidence type="ECO:0000256" key="1">
    <source>
        <dbReference type="ARBA" id="ARBA00006432"/>
    </source>
</evidence>
<dbReference type="Proteomes" id="UP000186218">
    <property type="component" value="Unassembled WGS sequence"/>
</dbReference>
<dbReference type="AlphaFoldDB" id="A0A1N7H8Z6"/>
<dbReference type="InterPro" id="IPR042099">
    <property type="entry name" value="ANL_N_sf"/>
</dbReference>
<dbReference type="CDD" id="cd05931">
    <property type="entry name" value="FAAL"/>
    <property type="match status" value="1"/>
</dbReference>
<dbReference type="InterPro" id="IPR047968">
    <property type="entry name" value="FAAL_FadD32"/>
</dbReference>
<dbReference type="NCBIfam" id="NF038339">
    <property type="entry name" value="FAAL_FadD32"/>
    <property type="match status" value="1"/>
</dbReference>
<gene>
    <name evidence="6" type="ORF">SAMN05445060_3685</name>
</gene>
<dbReference type="InterPro" id="IPR000873">
    <property type="entry name" value="AMP-dep_synth/lig_dom"/>
</dbReference>
<feature type="domain" description="AMP-dependent synthetase/ligase" evidence="5">
    <location>
        <begin position="34"/>
        <end position="437"/>
    </location>
</feature>
<keyword evidence="3" id="KW-0276">Fatty acid metabolism</keyword>
<proteinExistence type="inferred from homology"/>
<evidence type="ECO:0000259" key="5">
    <source>
        <dbReference type="Pfam" id="PF00501"/>
    </source>
</evidence>
<accession>A0A1N7H8Z6</accession>
<dbReference type="GO" id="GO:0006633">
    <property type="term" value="P:fatty acid biosynthetic process"/>
    <property type="evidence" value="ECO:0007669"/>
    <property type="project" value="TreeGrafter"/>
</dbReference>
<dbReference type="GO" id="GO:0070566">
    <property type="term" value="F:adenylyltransferase activity"/>
    <property type="evidence" value="ECO:0007669"/>
    <property type="project" value="TreeGrafter"/>
</dbReference>
<evidence type="ECO:0000313" key="6">
    <source>
        <dbReference type="EMBL" id="SIS21148.1"/>
    </source>
</evidence>
<organism evidence="6 7">
    <name type="scientific">Williamsia sterculiae</name>
    <dbReference type="NCBI Taxonomy" id="1344003"/>
    <lineage>
        <taxon>Bacteria</taxon>
        <taxon>Bacillati</taxon>
        <taxon>Actinomycetota</taxon>
        <taxon>Actinomycetes</taxon>
        <taxon>Mycobacteriales</taxon>
        <taxon>Nocardiaceae</taxon>
        <taxon>Williamsia</taxon>
    </lineage>
</organism>
<evidence type="ECO:0000256" key="3">
    <source>
        <dbReference type="ARBA" id="ARBA00022832"/>
    </source>
</evidence>
<evidence type="ECO:0000313" key="7">
    <source>
        <dbReference type="Proteomes" id="UP000186218"/>
    </source>
</evidence>
<dbReference type="GO" id="GO:0005886">
    <property type="term" value="C:plasma membrane"/>
    <property type="evidence" value="ECO:0007669"/>
    <property type="project" value="TreeGrafter"/>
</dbReference>
<dbReference type="GO" id="GO:0071766">
    <property type="term" value="P:Actinobacterium-type cell wall biogenesis"/>
    <property type="evidence" value="ECO:0007669"/>
    <property type="project" value="UniProtKB-ARBA"/>
</dbReference>
<dbReference type="FunFam" id="3.40.50.12780:FF:000013">
    <property type="entry name" value="Long-chain-fatty-acid--AMP ligase FadD32"/>
    <property type="match status" value="1"/>
</dbReference>
<dbReference type="PANTHER" id="PTHR22754">
    <property type="entry name" value="DISCO-INTERACTING PROTEIN 2 DIP2 -RELATED"/>
    <property type="match status" value="1"/>
</dbReference>
<name>A0A1N7H8Z6_9NOCA</name>
<comment type="similarity">
    <text evidence="1">Belongs to the ATP-dependent AMP-binding enzyme family.</text>
</comment>
<dbReference type="GO" id="GO:0016874">
    <property type="term" value="F:ligase activity"/>
    <property type="evidence" value="ECO:0007669"/>
    <property type="project" value="UniProtKB-KW"/>
</dbReference>
<keyword evidence="7" id="KW-1185">Reference proteome</keyword>
<sequence length="641" mass="69772">MSTGVVMNDEFDQFLDETGNLYFTDDATLVDYVERNVVDHGDTLAYRFMDYSRERDGEAQDLTWAQFGKRLRAVAARLQQVTQPGDRVAILAPQSLEYVIGFFGALYAGTVAVPLFSPDEPGHTDRLTAVLGDCRPAAILTSTKSAEPVRDFFKHLPAKERPRVIAVDAVPDSVGATWTRPDSTHDDVAYLQYTSGSTRIPAGVEITYRAVASNVLQMIDSVELDHNSRGVTWLPMFHDMGLLTVILPALGGSYLTIMSPAAFVRRPGRWINELAAKDDNAPTFAAAPNFAYEHAAVRGLPREGEALDLSNVIGLINGSEPVTVSSMDKFNEAFGPYGLPKSAIKPSYGMAEATLFVSATPRNNEARIIYVDREKLNEGYFVIIDPETPGAVAQVSCGKVAVSQWACVVDSETGVERPDGAVGEIWLHGMNIGRGYWNKPAETEDTFHNRLATPLPEGSHAQGAAPDATWMRTGDYGVWWEGELYVTGRVKDLVIVDGRNHYPQDLEYSAQEASPQVRPGFAAAFAVPANQLPQEVFANATNGLKFDANDASEQLVIVAERGPGKRTDPQEVADTVRSTIAQRHGVMVRDLLLVPAGSIPRTSSGKIGRRATRTSYIDGTLRGGYTQTAFPDSPIADGVEQ</sequence>
<dbReference type="InterPro" id="IPR040097">
    <property type="entry name" value="FAAL/FAAC"/>
</dbReference>
<keyword evidence="2 6" id="KW-0436">Ligase</keyword>
<dbReference type="EMBL" id="FTNT01000013">
    <property type="protein sequence ID" value="SIS21148.1"/>
    <property type="molecule type" value="Genomic_DNA"/>
</dbReference>
<reference evidence="6 7" key="1">
    <citation type="submission" date="2017-01" db="EMBL/GenBank/DDBJ databases">
        <authorList>
            <person name="Mah S.A."/>
            <person name="Swanson W.J."/>
            <person name="Moy G.W."/>
            <person name="Vacquier V.D."/>
        </authorList>
    </citation>
    <scope>NUCLEOTIDE SEQUENCE [LARGE SCALE GENOMIC DNA]</scope>
    <source>
        <strain evidence="6 7">CPCC 203464</strain>
    </source>
</reference>
<dbReference type="Pfam" id="PF00501">
    <property type="entry name" value="AMP-binding"/>
    <property type="match status" value="1"/>
</dbReference>
<dbReference type="InterPro" id="IPR045851">
    <property type="entry name" value="AMP-bd_C_sf"/>
</dbReference>
<protein>
    <submittedName>
        <fullName evidence="6">Fatty acid CoA ligase FadD32</fullName>
    </submittedName>
</protein>
<evidence type="ECO:0000256" key="4">
    <source>
        <dbReference type="ARBA" id="ARBA00023098"/>
    </source>
</evidence>
<evidence type="ECO:0000256" key="2">
    <source>
        <dbReference type="ARBA" id="ARBA00022598"/>
    </source>
</evidence>
<dbReference type="PANTHER" id="PTHR22754:SF32">
    <property type="entry name" value="DISCO-INTERACTING PROTEIN 2"/>
    <property type="match status" value="1"/>
</dbReference>
<dbReference type="Gene3D" id="3.40.50.12780">
    <property type="entry name" value="N-terminal domain of ligase-like"/>
    <property type="match status" value="1"/>
</dbReference>
<dbReference type="RefSeq" id="WP_407701237.1">
    <property type="nucleotide sequence ID" value="NZ_FTNT01000013.1"/>
</dbReference>
<keyword evidence="4" id="KW-0443">Lipid metabolism</keyword>
<dbReference type="STRING" id="1344003.SAMN05445060_3685"/>